<feature type="domain" description="Ig-like" evidence="12">
    <location>
        <begin position="26"/>
        <end position="139"/>
    </location>
</feature>
<evidence type="ECO:0000256" key="9">
    <source>
        <dbReference type="SAM" id="Phobius"/>
    </source>
</evidence>
<gene>
    <name evidence="14" type="primary">LOC103586539</name>
</gene>
<dbReference type="SMART" id="SM00589">
    <property type="entry name" value="PRY"/>
    <property type="match status" value="1"/>
</dbReference>
<organism evidence="13 14">
    <name type="scientific">Galeopterus variegatus</name>
    <name type="common">Malayan flying lemur</name>
    <name type="synonym">Cynocephalus variegatus</name>
    <dbReference type="NCBI Taxonomy" id="482537"/>
    <lineage>
        <taxon>Eukaryota</taxon>
        <taxon>Metazoa</taxon>
        <taxon>Chordata</taxon>
        <taxon>Craniata</taxon>
        <taxon>Vertebrata</taxon>
        <taxon>Euteleostomi</taxon>
        <taxon>Mammalia</taxon>
        <taxon>Eutheria</taxon>
        <taxon>Euarchontoglires</taxon>
        <taxon>Dermoptera</taxon>
        <taxon>Cynocephalidae</taxon>
        <taxon>Galeopterus</taxon>
    </lineage>
</organism>
<dbReference type="Gene3D" id="2.60.40.10">
    <property type="entry name" value="Immunoglobulins"/>
    <property type="match status" value="2"/>
</dbReference>
<evidence type="ECO:0000256" key="2">
    <source>
        <dbReference type="ARBA" id="ARBA00007591"/>
    </source>
</evidence>
<dbReference type="PANTHER" id="PTHR24100">
    <property type="entry name" value="BUTYROPHILIN"/>
    <property type="match status" value="1"/>
</dbReference>
<proteinExistence type="inferred from homology"/>
<feature type="domain" description="B30.2/SPRY" evidence="11">
    <location>
        <begin position="320"/>
        <end position="515"/>
    </location>
</feature>
<feature type="transmembrane region" description="Helical" evidence="9">
    <location>
        <begin position="248"/>
        <end position="271"/>
    </location>
</feature>
<feature type="region of interest" description="Disordered" evidence="8">
    <location>
        <begin position="281"/>
        <end position="307"/>
    </location>
</feature>
<dbReference type="Pfam" id="PF07686">
    <property type="entry name" value="V-set"/>
    <property type="match status" value="1"/>
</dbReference>
<evidence type="ECO:0000259" key="12">
    <source>
        <dbReference type="PROSITE" id="PS50835"/>
    </source>
</evidence>
<dbReference type="CDD" id="cd15820">
    <property type="entry name" value="SPRY_PRY_BTN3"/>
    <property type="match status" value="1"/>
</dbReference>
<dbReference type="CDD" id="cd05713">
    <property type="entry name" value="IgV_MOG_like"/>
    <property type="match status" value="1"/>
</dbReference>
<dbReference type="InterPro" id="IPR043136">
    <property type="entry name" value="B30.2/SPRY_sf"/>
</dbReference>
<dbReference type="SMART" id="SM00406">
    <property type="entry name" value="IGv"/>
    <property type="match status" value="1"/>
</dbReference>
<dbReference type="SUPFAM" id="SSF49899">
    <property type="entry name" value="Concanavalin A-like lectins/glucanases"/>
    <property type="match status" value="1"/>
</dbReference>
<evidence type="ECO:0000256" key="10">
    <source>
        <dbReference type="SAM" id="SignalP"/>
    </source>
</evidence>
<evidence type="ECO:0000256" key="7">
    <source>
        <dbReference type="ARBA" id="ARBA00023319"/>
    </source>
</evidence>
<dbReference type="PRINTS" id="PR01407">
    <property type="entry name" value="BUTYPHLNCDUF"/>
</dbReference>
<keyword evidence="6 9" id="KW-0472">Membrane</keyword>
<dbReference type="Proteomes" id="UP000694923">
    <property type="component" value="Unplaced"/>
</dbReference>
<keyword evidence="3 9" id="KW-0812">Transmembrane</keyword>
<evidence type="ECO:0000256" key="4">
    <source>
        <dbReference type="ARBA" id="ARBA00022729"/>
    </source>
</evidence>
<dbReference type="InterPro" id="IPR050504">
    <property type="entry name" value="IgSF_BTN/MOG"/>
</dbReference>
<keyword evidence="13" id="KW-1185">Reference proteome</keyword>
<name>A0ABM0QCG7_GALVR</name>
<evidence type="ECO:0000313" key="13">
    <source>
        <dbReference type="Proteomes" id="UP000694923"/>
    </source>
</evidence>
<keyword evidence="4 10" id="KW-0732">Signal</keyword>
<evidence type="ECO:0000259" key="11">
    <source>
        <dbReference type="PROSITE" id="PS50188"/>
    </source>
</evidence>
<dbReference type="GeneID" id="103586539"/>
<dbReference type="InterPro" id="IPR036179">
    <property type="entry name" value="Ig-like_dom_sf"/>
</dbReference>
<dbReference type="InterPro" id="IPR013320">
    <property type="entry name" value="ConA-like_dom_sf"/>
</dbReference>
<evidence type="ECO:0000256" key="8">
    <source>
        <dbReference type="SAM" id="MobiDB-lite"/>
    </source>
</evidence>
<dbReference type="RefSeq" id="XP_008566058.1">
    <property type="nucleotide sequence ID" value="XM_008567836.1"/>
</dbReference>
<keyword evidence="5 9" id="KW-1133">Transmembrane helix</keyword>
<dbReference type="InterPro" id="IPR013783">
    <property type="entry name" value="Ig-like_fold"/>
</dbReference>
<dbReference type="InterPro" id="IPR003877">
    <property type="entry name" value="SPRY_dom"/>
</dbReference>
<dbReference type="InterPro" id="IPR007110">
    <property type="entry name" value="Ig-like_dom"/>
</dbReference>
<evidence type="ECO:0000256" key="6">
    <source>
        <dbReference type="ARBA" id="ARBA00023136"/>
    </source>
</evidence>
<dbReference type="SMART" id="SM00449">
    <property type="entry name" value="SPRY"/>
    <property type="match status" value="1"/>
</dbReference>
<dbReference type="Pfam" id="PF00622">
    <property type="entry name" value="SPRY"/>
    <property type="match status" value="1"/>
</dbReference>
<dbReference type="InterPro" id="IPR003879">
    <property type="entry name" value="Butyrophylin_SPRY"/>
</dbReference>
<evidence type="ECO:0000256" key="1">
    <source>
        <dbReference type="ARBA" id="ARBA00004479"/>
    </source>
</evidence>
<dbReference type="PROSITE" id="PS50188">
    <property type="entry name" value="B302_SPRY"/>
    <property type="match status" value="1"/>
</dbReference>
<dbReference type="SUPFAM" id="SSF48726">
    <property type="entry name" value="Immunoglobulin"/>
    <property type="match status" value="2"/>
</dbReference>
<dbReference type="InterPro" id="IPR006574">
    <property type="entry name" value="PRY"/>
</dbReference>
<sequence>MKMATSRPFLLLNLLVYLILVQLPTPCSAHFAVIGPAGPILAMVGEDADLPCHLSPAMSAESMELRWVRSSFRQEVNVYADGKEVEDKQVTAYGGRTSILRDSISAGKAALRIYNVRASDSGNYLCYFQDGKFYEKAIVELKVAALGSDPHMEMKGYEDGGIHVDCTSTGWYPQPQIQWRDAKGHSIPAVAAPVVADEAGLYAVAASVVLRRGSGEGPSCTIRNSLISQEKTARISIAGPFFRSAQPWITALAATLPALLLLLAGAGYFLWRQQEEKKALSQEKEREQEEKEKARAEKEQERNATEKLQEELKWRKIQYMTRGEKSSAYADTSSNCAADVILDPDTANPILRISEDQRSLQQAKEQENLPDSPERFDWHHCVLGCDSFTSGRHYWEVEVGDRKDWHIGVCRENVERKGWVKMKPENGYWTMGLSDGEKYRALTEPRTDLKIAEPPRRVGVFLDYESGEVSFYNALDGSHVYTFPHTSFSRPLFPVFRILTLEPTALTVCPAPNGAESPHVPDLNADLSLETPLTQGPAHGSQVPHADVRSLLLSASLQLRASSSKAASDNCKATCTD</sequence>
<comment type="subcellular location">
    <subcellularLocation>
        <location evidence="1">Membrane</location>
        <topology evidence="1">Single-pass type I membrane protein</topology>
    </subcellularLocation>
</comment>
<dbReference type="InterPro" id="IPR053896">
    <property type="entry name" value="BTN3A2-like_Ig-C"/>
</dbReference>
<accession>A0ABM0QCG7</accession>
<feature type="signal peptide" evidence="10">
    <location>
        <begin position="1"/>
        <end position="29"/>
    </location>
</feature>
<evidence type="ECO:0000313" key="14">
    <source>
        <dbReference type="RefSeq" id="XP_008566058.1"/>
    </source>
</evidence>
<comment type="similarity">
    <text evidence="2">Belongs to the immunoglobulin superfamily. BTN/MOG family.</text>
</comment>
<dbReference type="InterPro" id="IPR037954">
    <property type="entry name" value="SPRY_PRY_BTN3"/>
</dbReference>
<evidence type="ECO:0000256" key="3">
    <source>
        <dbReference type="ARBA" id="ARBA00022692"/>
    </source>
</evidence>
<keyword evidence="7" id="KW-0393">Immunoglobulin domain</keyword>
<dbReference type="Gene3D" id="2.60.120.920">
    <property type="match status" value="1"/>
</dbReference>
<dbReference type="InterPro" id="IPR003599">
    <property type="entry name" value="Ig_sub"/>
</dbReference>
<dbReference type="PROSITE" id="PS50835">
    <property type="entry name" value="IG_LIKE"/>
    <property type="match status" value="1"/>
</dbReference>
<dbReference type="Pfam" id="PF22705">
    <property type="entry name" value="C2-set_3"/>
    <property type="match status" value="1"/>
</dbReference>
<feature type="chain" id="PRO_5047081708" evidence="10">
    <location>
        <begin position="30"/>
        <end position="577"/>
    </location>
</feature>
<dbReference type="SMART" id="SM00409">
    <property type="entry name" value="IG"/>
    <property type="match status" value="1"/>
</dbReference>
<dbReference type="Pfam" id="PF13765">
    <property type="entry name" value="PRY"/>
    <property type="match status" value="1"/>
</dbReference>
<dbReference type="InterPro" id="IPR013106">
    <property type="entry name" value="Ig_V-set"/>
</dbReference>
<reference evidence="14" key="1">
    <citation type="submission" date="2025-08" db="UniProtKB">
        <authorList>
            <consortium name="RefSeq"/>
        </authorList>
    </citation>
    <scope>IDENTIFICATION</scope>
</reference>
<protein>
    <submittedName>
        <fullName evidence="14">LOW QUALITY PROTEIN: butyrophilin subfamily 3 member A1-like</fullName>
    </submittedName>
</protein>
<evidence type="ECO:0000256" key="5">
    <source>
        <dbReference type="ARBA" id="ARBA00022989"/>
    </source>
</evidence>
<dbReference type="PANTHER" id="PTHR24100:SF56">
    <property type="entry name" value="BUTYROPHILIN SUBFAMILY 3 MEMBER A3"/>
    <property type="match status" value="1"/>
</dbReference>
<dbReference type="InterPro" id="IPR001870">
    <property type="entry name" value="B30.2/SPRY"/>
</dbReference>